<dbReference type="EMBL" id="CP045900">
    <property type="protein sequence ID" value="QQP42478.1"/>
    <property type="molecule type" value="Genomic_DNA"/>
</dbReference>
<sequence length="83" mass="9447">MGLEREAAFHNVSQSLYPLQRRTPLHAFQGGQEAQKGIPHQITPEDKVEDKNSSWTPLTHWKMCLSITSTIVLPRQIAPLKRT</sequence>
<gene>
    <name evidence="2" type="ORF">FKW44_017162</name>
</gene>
<proteinExistence type="predicted"/>
<name>A0A7T8H304_CALRO</name>
<evidence type="ECO:0000256" key="1">
    <source>
        <dbReference type="SAM" id="MobiDB-lite"/>
    </source>
</evidence>
<feature type="compositionally biased region" description="Basic and acidic residues" evidence="1">
    <location>
        <begin position="43"/>
        <end position="52"/>
    </location>
</feature>
<dbReference type="Proteomes" id="UP000595437">
    <property type="component" value="Chromosome 11"/>
</dbReference>
<evidence type="ECO:0000313" key="3">
    <source>
        <dbReference type="Proteomes" id="UP000595437"/>
    </source>
</evidence>
<dbReference type="AlphaFoldDB" id="A0A7T8H304"/>
<organism evidence="2 3">
    <name type="scientific">Caligus rogercresseyi</name>
    <name type="common">Sea louse</name>
    <dbReference type="NCBI Taxonomy" id="217165"/>
    <lineage>
        <taxon>Eukaryota</taxon>
        <taxon>Metazoa</taxon>
        <taxon>Ecdysozoa</taxon>
        <taxon>Arthropoda</taxon>
        <taxon>Crustacea</taxon>
        <taxon>Multicrustacea</taxon>
        <taxon>Hexanauplia</taxon>
        <taxon>Copepoda</taxon>
        <taxon>Siphonostomatoida</taxon>
        <taxon>Caligidae</taxon>
        <taxon>Caligus</taxon>
    </lineage>
</organism>
<feature type="region of interest" description="Disordered" evidence="1">
    <location>
        <begin position="28"/>
        <end position="53"/>
    </location>
</feature>
<evidence type="ECO:0000313" key="2">
    <source>
        <dbReference type="EMBL" id="QQP42478.1"/>
    </source>
</evidence>
<reference evidence="3" key="1">
    <citation type="submission" date="2021-01" db="EMBL/GenBank/DDBJ databases">
        <title>Caligus Genome Assembly.</title>
        <authorList>
            <person name="Gallardo-Escarate C."/>
        </authorList>
    </citation>
    <scope>NUCLEOTIDE SEQUENCE [LARGE SCALE GENOMIC DNA]</scope>
</reference>
<keyword evidence="3" id="KW-1185">Reference proteome</keyword>
<accession>A0A7T8H304</accession>
<protein>
    <submittedName>
        <fullName evidence="2">Uncharacterized protein</fullName>
    </submittedName>
</protein>